<name>A0AAE1BDF8_9GAST</name>
<evidence type="ECO:0000313" key="2">
    <source>
        <dbReference type="Proteomes" id="UP001283361"/>
    </source>
</evidence>
<keyword evidence="2" id="KW-1185">Reference proteome</keyword>
<dbReference type="AlphaFoldDB" id="A0AAE1BDF8"/>
<organism evidence="1 2">
    <name type="scientific">Elysia crispata</name>
    <name type="common">lettuce slug</name>
    <dbReference type="NCBI Taxonomy" id="231223"/>
    <lineage>
        <taxon>Eukaryota</taxon>
        <taxon>Metazoa</taxon>
        <taxon>Spiralia</taxon>
        <taxon>Lophotrochozoa</taxon>
        <taxon>Mollusca</taxon>
        <taxon>Gastropoda</taxon>
        <taxon>Heterobranchia</taxon>
        <taxon>Euthyneura</taxon>
        <taxon>Panpulmonata</taxon>
        <taxon>Sacoglossa</taxon>
        <taxon>Placobranchoidea</taxon>
        <taxon>Plakobranchidae</taxon>
        <taxon>Elysia</taxon>
    </lineage>
</organism>
<sequence length="220" mass="24594">MTLTCVPCYGVIYGRQQHSFSWPAGHLTFCFISLPDHWSKGHACSKVHRYWKGKQEVLELRRAKTNYSRQWAKAALHLCVLSSPSTGVTGYSALSPAVSTRMAAGWLAGVKDNHVPQWDKSVAWLLHKFMLGIALHVHYRAIVDAGRIIVPSRAASGRRDWARVLLVSLMAYGLFIDWTGRPRQLTQYASSRTRRENNNVAAQRVLQDCSTSISIGVGDS</sequence>
<dbReference type="Proteomes" id="UP001283361">
    <property type="component" value="Unassembled WGS sequence"/>
</dbReference>
<comment type="caution">
    <text evidence="1">The sequence shown here is derived from an EMBL/GenBank/DDBJ whole genome shotgun (WGS) entry which is preliminary data.</text>
</comment>
<evidence type="ECO:0000313" key="1">
    <source>
        <dbReference type="EMBL" id="KAK3803929.1"/>
    </source>
</evidence>
<proteinExistence type="predicted"/>
<accession>A0AAE1BDF8</accession>
<dbReference type="EMBL" id="JAWDGP010000077">
    <property type="protein sequence ID" value="KAK3803929.1"/>
    <property type="molecule type" value="Genomic_DNA"/>
</dbReference>
<protein>
    <submittedName>
        <fullName evidence="1">Uncharacterized protein</fullName>
    </submittedName>
</protein>
<gene>
    <name evidence="1" type="ORF">RRG08_059793</name>
</gene>
<reference evidence="1" key="1">
    <citation type="journal article" date="2023" name="G3 (Bethesda)">
        <title>A reference genome for the long-term kleptoplast-retaining sea slug Elysia crispata morphotype clarki.</title>
        <authorList>
            <person name="Eastman K.E."/>
            <person name="Pendleton A.L."/>
            <person name="Shaikh M.A."/>
            <person name="Suttiyut T."/>
            <person name="Ogas R."/>
            <person name="Tomko P."/>
            <person name="Gavelis G."/>
            <person name="Widhalm J.R."/>
            <person name="Wisecaver J.H."/>
        </authorList>
    </citation>
    <scope>NUCLEOTIDE SEQUENCE</scope>
    <source>
        <strain evidence="1">ECLA1</strain>
    </source>
</reference>